<feature type="region of interest" description="Disordered" evidence="1">
    <location>
        <begin position="75"/>
        <end position="94"/>
    </location>
</feature>
<reference evidence="2 3" key="1">
    <citation type="submission" date="2023-09" db="EMBL/GenBank/DDBJ databases">
        <authorList>
            <person name="Wang M."/>
        </authorList>
    </citation>
    <scope>NUCLEOTIDE SEQUENCE [LARGE SCALE GENOMIC DNA]</scope>
    <source>
        <strain evidence="2">GT-2023</strain>
        <tissue evidence="2">Liver</tissue>
    </source>
</reference>
<dbReference type="EMBL" id="JAYMGO010000003">
    <property type="protein sequence ID" value="KAL1277907.1"/>
    <property type="molecule type" value="Genomic_DNA"/>
</dbReference>
<name>A0ABR3NLM1_9TELE</name>
<comment type="caution">
    <text evidence="2">The sequence shown here is derived from an EMBL/GenBank/DDBJ whole genome shotgun (WGS) entry which is preliminary data.</text>
</comment>
<dbReference type="Proteomes" id="UP001558613">
    <property type="component" value="Unassembled WGS sequence"/>
</dbReference>
<evidence type="ECO:0000313" key="3">
    <source>
        <dbReference type="Proteomes" id="UP001558613"/>
    </source>
</evidence>
<organism evidence="2 3">
    <name type="scientific">Cirrhinus molitorella</name>
    <name type="common">mud carp</name>
    <dbReference type="NCBI Taxonomy" id="172907"/>
    <lineage>
        <taxon>Eukaryota</taxon>
        <taxon>Metazoa</taxon>
        <taxon>Chordata</taxon>
        <taxon>Craniata</taxon>
        <taxon>Vertebrata</taxon>
        <taxon>Euteleostomi</taxon>
        <taxon>Actinopterygii</taxon>
        <taxon>Neopterygii</taxon>
        <taxon>Teleostei</taxon>
        <taxon>Ostariophysi</taxon>
        <taxon>Cypriniformes</taxon>
        <taxon>Cyprinidae</taxon>
        <taxon>Labeoninae</taxon>
        <taxon>Labeonini</taxon>
        <taxon>Cirrhinus</taxon>
    </lineage>
</organism>
<evidence type="ECO:0000313" key="2">
    <source>
        <dbReference type="EMBL" id="KAL1277907.1"/>
    </source>
</evidence>
<evidence type="ECO:0000256" key="1">
    <source>
        <dbReference type="SAM" id="MobiDB-lite"/>
    </source>
</evidence>
<accession>A0ABR3NLM1</accession>
<gene>
    <name evidence="2" type="ORF">QQF64_024580</name>
</gene>
<protein>
    <submittedName>
        <fullName evidence="2">Uncharacterized protein</fullName>
    </submittedName>
</protein>
<sequence length="94" mass="10936">MRFSAGSGCICSRNSALCKPEGRFLFWESYWIERLRKEAAWLDLTLFLSPSRTIPYPRETLAPAAELIVEPLRAPKKKKKKEEEECSKLSRYKP</sequence>
<proteinExistence type="predicted"/>
<keyword evidence="3" id="KW-1185">Reference proteome</keyword>